<proteinExistence type="predicted"/>
<dbReference type="PANTHER" id="PTHR16305:SF35">
    <property type="entry name" value="TRANSCRIPTIONAL ACTIVATOR DOMAIN"/>
    <property type="match status" value="1"/>
</dbReference>
<keyword evidence="5" id="KW-1185">Reference proteome</keyword>
<evidence type="ECO:0000256" key="1">
    <source>
        <dbReference type="ARBA" id="ARBA00022741"/>
    </source>
</evidence>
<dbReference type="Proteomes" id="UP000720508">
    <property type="component" value="Unassembled WGS sequence"/>
</dbReference>
<evidence type="ECO:0000313" key="4">
    <source>
        <dbReference type="EMBL" id="MBU3863118.1"/>
    </source>
</evidence>
<name>A0ABS6C8A7_9ACTN</name>
<organism evidence="4 5">
    <name type="scientific">Streptomyces niphimycinicus</name>
    <dbReference type="NCBI Taxonomy" id="2842201"/>
    <lineage>
        <taxon>Bacteria</taxon>
        <taxon>Bacillati</taxon>
        <taxon>Actinomycetota</taxon>
        <taxon>Actinomycetes</taxon>
        <taxon>Kitasatosporales</taxon>
        <taxon>Streptomycetaceae</taxon>
        <taxon>Streptomyces</taxon>
    </lineage>
</organism>
<keyword evidence="2 4" id="KW-0067">ATP-binding</keyword>
<evidence type="ECO:0000313" key="5">
    <source>
        <dbReference type="Proteomes" id="UP000720508"/>
    </source>
</evidence>
<dbReference type="RefSeq" id="WP_216339912.1">
    <property type="nucleotide sequence ID" value="NZ_JAHLEM010000025.1"/>
</dbReference>
<dbReference type="EMBL" id="JAHLEM010000025">
    <property type="protein sequence ID" value="MBU3863118.1"/>
    <property type="molecule type" value="Genomic_DNA"/>
</dbReference>
<dbReference type="InterPro" id="IPR041664">
    <property type="entry name" value="AAA_16"/>
</dbReference>
<dbReference type="PANTHER" id="PTHR16305">
    <property type="entry name" value="TESTICULAR SOLUBLE ADENYLYL CYCLASE"/>
    <property type="match status" value="1"/>
</dbReference>
<reference evidence="4 5" key="1">
    <citation type="submission" date="2021-06" db="EMBL/GenBank/DDBJ databases">
        <authorList>
            <person name="Pan X."/>
        </authorList>
    </citation>
    <scope>NUCLEOTIDE SEQUENCE [LARGE SCALE GENOMIC DNA]</scope>
    <source>
        <strain evidence="4 5">4503</strain>
    </source>
</reference>
<sequence>MRVHPPQQSMIGDGATVLGRDGEIERILRCVTRESGTPQTLLLLGEEGIGRTTVLRHVRERAAADGVLVLSAQGWAEDPRHAHACLQQFLAPPVQGELAALPAAHHQVLTAVTRGDDGPDEAELHAAVTALLDRLAAARPVLVCVDDADLCDRAFLEALFAAARLLAGRSLTVLLAARHEAALPGPPPGTETLR</sequence>
<feature type="non-terminal residue" evidence="4">
    <location>
        <position position="194"/>
    </location>
</feature>
<protein>
    <submittedName>
        <fullName evidence="4">ATP-binding protein</fullName>
    </submittedName>
</protein>
<evidence type="ECO:0000256" key="2">
    <source>
        <dbReference type="ARBA" id="ARBA00022840"/>
    </source>
</evidence>
<comment type="caution">
    <text evidence="4">The sequence shown here is derived from an EMBL/GenBank/DDBJ whole genome shotgun (WGS) entry which is preliminary data.</text>
</comment>
<dbReference type="GO" id="GO:0005524">
    <property type="term" value="F:ATP binding"/>
    <property type="evidence" value="ECO:0007669"/>
    <property type="project" value="UniProtKB-KW"/>
</dbReference>
<keyword evidence="1" id="KW-0547">Nucleotide-binding</keyword>
<gene>
    <name evidence="4" type="ORF">KN815_03085</name>
</gene>
<accession>A0ABS6C8A7</accession>
<dbReference type="Pfam" id="PF13191">
    <property type="entry name" value="AAA_16"/>
    <property type="match status" value="1"/>
</dbReference>
<evidence type="ECO:0000259" key="3">
    <source>
        <dbReference type="Pfam" id="PF13191"/>
    </source>
</evidence>
<feature type="domain" description="Orc1-like AAA ATPase" evidence="3">
    <location>
        <begin position="17"/>
        <end position="172"/>
    </location>
</feature>